<evidence type="ECO:0000256" key="1">
    <source>
        <dbReference type="SAM" id="SignalP"/>
    </source>
</evidence>
<gene>
    <name evidence="2" type="ORF">CRM22_005479</name>
</gene>
<evidence type="ECO:0000313" key="3">
    <source>
        <dbReference type="Proteomes" id="UP000308267"/>
    </source>
</evidence>
<organism evidence="2 3">
    <name type="scientific">Opisthorchis felineus</name>
    <dbReference type="NCBI Taxonomy" id="147828"/>
    <lineage>
        <taxon>Eukaryota</taxon>
        <taxon>Metazoa</taxon>
        <taxon>Spiralia</taxon>
        <taxon>Lophotrochozoa</taxon>
        <taxon>Platyhelminthes</taxon>
        <taxon>Trematoda</taxon>
        <taxon>Digenea</taxon>
        <taxon>Opisthorchiida</taxon>
        <taxon>Opisthorchiata</taxon>
        <taxon>Opisthorchiidae</taxon>
        <taxon>Opisthorchis</taxon>
    </lineage>
</organism>
<protein>
    <recommendedName>
        <fullName evidence="4">Secreted protein</fullName>
    </recommendedName>
</protein>
<proteinExistence type="predicted"/>
<sequence>MFLSVMMMMTLPLICCVAIARQSTKWRGDGHGILLMMDLIDGACSDLKKPMPALIVISPCLGCLVRKPKGFCALACWSYVPVSRSAPTVSTQSHIRLSANYGCVYARPDTHCGPYN</sequence>
<feature type="chain" id="PRO_5020686046" description="Secreted protein" evidence="1">
    <location>
        <begin position="17"/>
        <end position="116"/>
    </location>
</feature>
<dbReference type="EMBL" id="SJOL01006465">
    <property type="protein sequence ID" value="TGZ66119.1"/>
    <property type="molecule type" value="Genomic_DNA"/>
</dbReference>
<accession>A0A4S2LWP3</accession>
<dbReference type="AlphaFoldDB" id="A0A4S2LWP3"/>
<evidence type="ECO:0008006" key="4">
    <source>
        <dbReference type="Google" id="ProtNLM"/>
    </source>
</evidence>
<reference evidence="2 3" key="1">
    <citation type="journal article" date="2019" name="BMC Genomics">
        <title>New insights from Opisthorchis felineus genome: update on genomics of the epidemiologically important liver flukes.</title>
        <authorList>
            <person name="Ershov N.I."/>
            <person name="Mordvinov V.A."/>
            <person name="Prokhortchouk E.B."/>
            <person name="Pakharukova M.Y."/>
            <person name="Gunbin K.V."/>
            <person name="Ustyantsev K."/>
            <person name="Genaev M.A."/>
            <person name="Blinov A.G."/>
            <person name="Mazur A."/>
            <person name="Boulygina E."/>
            <person name="Tsygankova S."/>
            <person name="Khrameeva E."/>
            <person name="Chekanov N."/>
            <person name="Fan G."/>
            <person name="Xiao A."/>
            <person name="Zhang H."/>
            <person name="Xu X."/>
            <person name="Yang H."/>
            <person name="Solovyev V."/>
            <person name="Lee S.M."/>
            <person name="Liu X."/>
            <person name="Afonnikov D.A."/>
            <person name="Skryabin K.G."/>
        </authorList>
    </citation>
    <scope>NUCLEOTIDE SEQUENCE [LARGE SCALE GENOMIC DNA]</scope>
    <source>
        <strain evidence="2">AK-0245</strain>
        <tissue evidence="2">Whole organism</tissue>
    </source>
</reference>
<dbReference type="OrthoDB" id="5984396at2759"/>
<evidence type="ECO:0000313" key="2">
    <source>
        <dbReference type="EMBL" id="TGZ66119.1"/>
    </source>
</evidence>
<comment type="caution">
    <text evidence="2">The sequence shown here is derived from an EMBL/GenBank/DDBJ whole genome shotgun (WGS) entry which is preliminary data.</text>
</comment>
<keyword evidence="3" id="KW-1185">Reference proteome</keyword>
<feature type="signal peptide" evidence="1">
    <location>
        <begin position="1"/>
        <end position="16"/>
    </location>
</feature>
<keyword evidence="1" id="KW-0732">Signal</keyword>
<dbReference type="Proteomes" id="UP000308267">
    <property type="component" value="Unassembled WGS sequence"/>
</dbReference>
<name>A0A4S2LWP3_OPIFE</name>